<feature type="transmembrane region" description="Helical" evidence="12">
    <location>
        <begin position="288"/>
        <end position="311"/>
    </location>
</feature>
<feature type="transmembrane region" description="Helical" evidence="12">
    <location>
        <begin position="70"/>
        <end position="87"/>
    </location>
</feature>
<keyword evidence="15" id="KW-1185">Reference proteome</keyword>
<feature type="transmembrane region" description="Helical" evidence="12">
    <location>
        <begin position="129"/>
        <end position="151"/>
    </location>
</feature>
<evidence type="ECO:0000256" key="8">
    <source>
        <dbReference type="ARBA" id="ARBA00023053"/>
    </source>
</evidence>
<keyword evidence="9" id="KW-0406">Ion transport</keyword>
<feature type="transmembrane region" description="Helical" evidence="12">
    <location>
        <begin position="243"/>
        <end position="268"/>
    </location>
</feature>
<evidence type="ECO:0000256" key="12">
    <source>
        <dbReference type="SAM" id="Phobius"/>
    </source>
</evidence>
<dbReference type="PANTHER" id="PTHR10110:SF195">
    <property type="entry name" value="NA(+)_H(+) ANTIPORTER NHAS2"/>
    <property type="match status" value="1"/>
</dbReference>
<evidence type="ECO:0000256" key="9">
    <source>
        <dbReference type="ARBA" id="ARBA00023065"/>
    </source>
</evidence>
<reference evidence="15" key="1">
    <citation type="submission" date="2016-10" db="EMBL/GenBank/DDBJ databases">
        <authorList>
            <person name="Varghese N."/>
            <person name="Submissions S."/>
        </authorList>
    </citation>
    <scope>NUCLEOTIDE SEQUENCE [LARGE SCALE GENOMIC DNA]</scope>
    <source>
        <strain evidence="15">DSM 15282</strain>
    </source>
</reference>
<sequence>MEIFSIITILTILSALFAYINTKFLKLPFTIGLMIIAMLFTLVILILGYFESAVLEQSKTLIQSIDFKTVLLEIMLSFLLFAGALHTKLDELAKQRGPIMLFATFGVLLSTFLIGTLFYFLAELIAHPIAYIYCLLFGALISPTDPIAVLGILKEANAPKKLEIKIVGESLFNDGVGVVVFLVLLSIAQRGIASVEAEEVGLLFFEEVFGGLALGLVLGWLAFKLMKSIDHYETEVLLTLALVMGLYALASYLHFSGPLAVVVAGILIGNKSPETAWSSVTQNYVDKFWELIDVFLNAILFVLIGLELLIITINTEYILLGLLAIPIALVSRYLALSGPIILFRKKLEFIPKTGLLMTWGGIRGGISIALALSLEPIMERELFLTVTYVIVVFSIIIQGLSIGPLVKKILSKTPQ</sequence>
<name>A0A1I5GUT8_9BACT</name>
<keyword evidence="11" id="KW-0739">Sodium transport</keyword>
<evidence type="ECO:0000313" key="14">
    <source>
        <dbReference type="EMBL" id="SFO39653.1"/>
    </source>
</evidence>
<feature type="transmembrane region" description="Helical" evidence="12">
    <location>
        <begin position="200"/>
        <end position="223"/>
    </location>
</feature>
<feature type="transmembrane region" description="Helical" evidence="12">
    <location>
        <begin position="99"/>
        <end position="122"/>
    </location>
</feature>
<keyword evidence="5" id="KW-1003">Cell membrane</keyword>
<keyword evidence="10 12" id="KW-0472">Membrane</keyword>
<feature type="transmembrane region" description="Helical" evidence="12">
    <location>
        <begin position="28"/>
        <end position="50"/>
    </location>
</feature>
<feature type="transmembrane region" description="Helical" evidence="12">
    <location>
        <begin position="386"/>
        <end position="406"/>
    </location>
</feature>
<evidence type="ECO:0000256" key="1">
    <source>
        <dbReference type="ARBA" id="ARBA00004651"/>
    </source>
</evidence>
<keyword evidence="8" id="KW-0915">Sodium</keyword>
<evidence type="ECO:0000256" key="2">
    <source>
        <dbReference type="ARBA" id="ARBA00007367"/>
    </source>
</evidence>
<dbReference type="GO" id="GO:0005886">
    <property type="term" value="C:plasma membrane"/>
    <property type="evidence" value="ECO:0007669"/>
    <property type="project" value="UniProtKB-SubCell"/>
</dbReference>
<dbReference type="InterPro" id="IPR038770">
    <property type="entry name" value="Na+/solute_symporter_sf"/>
</dbReference>
<evidence type="ECO:0000256" key="4">
    <source>
        <dbReference type="ARBA" id="ARBA00022449"/>
    </source>
</evidence>
<comment type="subcellular location">
    <subcellularLocation>
        <location evidence="1">Cell membrane</location>
        <topology evidence="1">Multi-pass membrane protein</topology>
    </subcellularLocation>
</comment>
<feature type="transmembrane region" description="Helical" evidence="12">
    <location>
        <begin position="317"/>
        <end position="343"/>
    </location>
</feature>
<evidence type="ECO:0000256" key="6">
    <source>
        <dbReference type="ARBA" id="ARBA00022692"/>
    </source>
</evidence>
<keyword evidence="7 12" id="KW-1133">Transmembrane helix</keyword>
<feature type="transmembrane region" description="Helical" evidence="12">
    <location>
        <begin position="355"/>
        <end position="374"/>
    </location>
</feature>
<evidence type="ECO:0000256" key="7">
    <source>
        <dbReference type="ARBA" id="ARBA00022989"/>
    </source>
</evidence>
<feature type="domain" description="Cation/H+ exchanger transmembrane" evidence="13">
    <location>
        <begin position="12"/>
        <end position="408"/>
    </location>
</feature>
<feature type="transmembrane region" description="Helical" evidence="12">
    <location>
        <begin position="171"/>
        <end position="188"/>
    </location>
</feature>
<evidence type="ECO:0000256" key="10">
    <source>
        <dbReference type="ARBA" id="ARBA00023136"/>
    </source>
</evidence>
<dbReference type="STRING" id="226506.SAMN04488519_10674"/>
<keyword evidence="6 12" id="KW-0812">Transmembrane</keyword>
<keyword evidence="3" id="KW-0813">Transport</keyword>
<dbReference type="PANTHER" id="PTHR10110">
    <property type="entry name" value="SODIUM/HYDROGEN EXCHANGER"/>
    <property type="match status" value="1"/>
</dbReference>
<accession>A0A1I5GUT8</accession>
<dbReference type="EMBL" id="FOVW01000006">
    <property type="protein sequence ID" value="SFO39653.1"/>
    <property type="molecule type" value="Genomic_DNA"/>
</dbReference>
<dbReference type="InterPro" id="IPR006153">
    <property type="entry name" value="Cation/H_exchanger_TM"/>
</dbReference>
<evidence type="ECO:0000256" key="11">
    <source>
        <dbReference type="ARBA" id="ARBA00023201"/>
    </source>
</evidence>
<evidence type="ECO:0000313" key="15">
    <source>
        <dbReference type="Proteomes" id="UP000199564"/>
    </source>
</evidence>
<evidence type="ECO:0000256" key="3">
    <source>
        <dbReference type="ARBA" id="ARBA00022448"/>
    </source>
</evidence>
<dbReference type="RefSeq" id="WP_091653886.1">
    <property type="nucleotide sequence ID" value="NZ_FOVW01000006.1"/>
</dbReference>
<dbReference type="GO" id="GO:0015386">
    <property type="term" value="F:potassium:proton antiporter activity"/>
    <property type="evidence" value="ECO:0007669"/>
    <property type="project" value="TreeGrafter"/>
</dbReference>
<dbReference type="GO" id="GO:0098719">
    <property type="term" value="P:sodium ion import across plasma membrane"/>
    <property type="evidence" value="ECO:0007669"/>
    <property type="project" value="TreeGrafter"/>
</dbReference>
<keyword evidence="4" id="KW-0050">Antiport</keyword>
<dbReference type="Proteomes" id="UP000199564">
    <property type="component" value="Unassembled WGS sequence"/>
</dbReference>
<dbReference type="GO" id="GO:0015385">
    <property type="term" value="F:sodium:proton antiporter activity"/>
    <property type="evidence" value="ECO:0007669"/>
    <property type="project" value="InterPro"/>
</dbReference>
<dbReference type="AlphaFoldDB" id="A0A1I5GUT8"/>
<proteinExistence type="inferred from homology"/>
<gene>
    <name evidence="14" type="ORF">SAMN04488519_10674</name>
</gene>
<dbReference type="Gene3D" id="1.20.1530.20">
    <property type="match status" value="1"/>
</dbReference>
<dbReference type="Pfam" id="PF00999">
    <property type="entry name" value="Na_H_Exchanger"/>
    <property type="match status" value="1"/>
</dbReference>
<dbReference type="GO" id="GO:0051453">
    <property type="term" value="P:regulation of intracellular pH"/>
    <property type="evidence" value="ECO:0007669"/>
    <property type="project" value="TreeGrafter"/>
</dbReference>
<dbReference type="InterPro" id="IPR018422">
    <property type="entry name" value="Cation/H_exchanger_CPA1"/>
</dbReference>
<protein>
    <submittedName>
        <fullName evidence="14">Sodium/proton antiporter, CPA1 family</fullName>
    </submittedName>
</protein>
<comment type="similarity">
    <text evidence="2">Belongs to the monovalent cation:proton antiporter 1 (CPA1) transporter (TC 2.A.36) family.</text>
</comment>
<evidence type="ECO:0000259" key="13">
    <source>
        <dbReference type="Pfam" id="PF00999"/>
    </source>
</evidence>
<evidence type="ECO:0000256" key="5">
    <source>
        <dbReference type="ARBA" id="ARBA00022475"/>
    </source>
</evidence>
<organism evidence="14 15">
    <name type="scientific">Algoriphagus ornithinivorans</name>
    <dbReference type="NCBI Taxonomy" id="226506"/>
    <lineage>
        <taxon>Bacteria</taxon>
        <taxon>Pseudomonadati</taxon>
        <taxon>Bacteroidota</taxon>
        <taxon>Cytophagia</taxon>
        <taxon>Cytophagales</taxon>
        <taxon>Cyclobacteriaceae</taxon>
        <taxon>Algoriphagus</taxon>
    </lineage>
</organism>